<feature type="non-terminal residue" evidence="1">
    <location>
        <position position="1"/>
    </location>
</feature>
<reference evidence="1" key="1">
    <citation type="submission" date="2020-11" db="EMBL/GenBank/DDBJ databases">
        <authorList>
            <person name="Tran Van P."/>
        </authorList>
    </citation>
    <scope>NUCLEOTIDE SEQUENCE</scope>
</reference>
<accession>A0A7R8WHL7</accession>
<sequence length="59" mass="6830">KKRLEKARQTWSVCQQGPEVICHNKKTAKLCQCGARDTLEYPTPSFISHFKQRSKNVKP</sequence>
<dbReference type="AlphaFoldDB" id="A0A7R8WHL7"/>
<protein>
    <submittedName>
        <fullName evidence="1">Uncharacterized protein</fullName>
    </submittedName>
</protein>
<dbReference type="EMBL" id="OB662832">
    <property type="protein sequence ID" value="CAD7230620.1"/>
    <property type="molecule type" value="Genomic_DNA"/>
</dbReference>
<proteinExistence type="predicted"/>
<organism evidence="1">
    <name type="scientific">Cyprideis torosa</name>
    <dbReference type="NCBI Taxonomy" id="163714"/>
    <lineage>
        <taxon>Eukaryota</taxon>
        <taxon>Metazoa</taxon>
        <taxon>Ecdysozoa</taxon>
        <taxon>Arthropoda</taxon>
        <taxon>Crustacea</taxon>
        <taxon>Oligostraca</taxon>
        <taxon>Ostracoda</taxon>
        <taxon>Podocopa</taxon>
        <taxon>Podocopida</taxon>
        <taxon>Cytherocopina</taxon>
        <taxon>Cytheroidea</taxon>
        <taxon>Cytherideidae</taxon>
        <taxon>Cyprideis</taxon>
    </lineage>
</organism>
<name>A0A7R8WHL7_9CRUS</name>
<gene>
    <name evidence="1" type="ORF">CTOB1V02_LOCUS8478</name>
</gene>
<evidence type="ECO:0000313" key="1">
    <source>
        <dbReference type="EMBL" id="CAD7230620.1"/>
    </source>
</evidence>